<gene>
    <name evidence="2" type="ORF">C8Q71DRAFT_386029</name>
</gene>
<dbReference type="RefSeq" id="XP_047773365.1">
    <property type="nucleotide sequence ID" value="XM_047918232.1"/>
</dbReference>
<feature type="region of interest" description="Disordered" evidence="1">
    <location>
        <begin position="1"/>
        <end position="20"/>
    </location>
</feature>
<evidence type="ECO:0000313" key="2">
    <source>
        <dbReference type="EMBL" id="KAH9830002.1"/>
    </source>
</evidence>
<dbReference type="EMBL" id="JADCUA010000034">
    <property type="protein sequence ID" value="KAH9830002.1"/>
    <property type="molecule type" value="Genomic_DNA"/>
</dbReference>
<proteinExistence type="predicted"/>
<keyword evidence="3" id="KW-1185">Reference proteome</keyword>
<reference evidence="2 3" key="1">
    <citation type="journal article" date="2021" name="Environ. Microbiol.">
        <title>Gene family expansions and transcriptome signatures uncover fungal adaptations to wood decay.</title>
        <authorList>
            <person name="Hage H."/>
            <person name="Miyauchi S."/>
            <person name="Viragh M."/>
            <person name="Drula E."/>
            <person name="Min B."/>
            <person name="Chaduli D."/>
            <person name="Navarro D."/>
            <person name="Favel A."/>
            <person name="Norest M."/>
            <person name="Lesage-Meessen L."/>
            <person name="Balint B."/>
            <person name="Merenyi Z."/>
            <person name="de Eugenio L."/>
            <person name="Morin E."/>
            <person name="Martinez A.T."/>
            <person name="Baldrian P."/>
            <person name="Stursova M."/>
            <person name="Martinez M.J."/>
            <person name="Novotny C."/>
            <person name="Magnuson J.K."/>
            <person name="Spatafora J.W."/>
            <person name="Maurice S."/>
            <person name="Pangilinan J."/>
            <person name="Andreopoulos W."/>
            <person name="LaButti K."/>
            <person name="Hundley H."/>
            <person name="Na H."/>
            <person name="Kuo A."/>
            <person name="Barry K."/>
            <person name="Lipzen A."/>
            <person name="Henrissat B."/>
            <person name="Riley R."/>
            <person name="Ahrendt S."/>
            <person name="Nagy L.G."/>
            <person name="Grigoriev I.V."/>
            <person name="Martin F."/>
            <person name="Rosso M.N."/>
        </authorList>
    </citation>
    <scope>NUCLEOTIDE SEQUENCE [LARGE SCALE GENOMIC DNA]</scope>
    <source>
        <strain evidence="2 3">CIRM-BRFM 1785</strain>
    </source>
</reference>
<comment type="caution">
    <text evidence="2">The sequence shown here is derived from an EMBL/GenBank/DDBJ whole genome shotgun (WGS) entry which is preliminary data.</text>
</comment>
<accession>A0ABQ8K0L9</accession>
<organism evidence="2 3">
    <name type="scientific">Rhodofomes roseus</name>
    <dbReference type="NCBI Taxonomy" id="34475"/>
    <lineage>
        <taxon>Eukaryota</taxon>
        <taxon>Fungi</taxon>
        <taxon>Dikarya</taxon>
        <taxon>Basidiomycota</taxon>
        <taxon>Agaricomycotina</taxon>
        <taxon>Agaricomycetes</taxon>
        <taxon>Polyporales</taxon>
        <taxon>Rhodofomes</taxon>
    </lineage>
</organism>
<evidence type="ECO:0000313" key="3">
    <source>
        <dbReference type="Proteomes" id="UP000814176"/>
    </source>
</evidence>
<name>A0ABQ8K0L9_9APHY</name>
<sequence length="349" mass="38260">MVEDNENWGEVAGADAPLQVPSSSTERCALQLLPGTDTHARWEGLWILDESQHTRVVDRVGRLRTHDCAQEGLTADDKGYGETGEFSWRAALIELAQDAGRVGRVGWSCRWRVGVGRETWRGRREEEEERFVLETGRQPVSHTLGEPADAPRFNSVPATSSSSHLLPPCPTQPTYGPDSTMVPLEMTDQRPLTCVRPLPVARRRFRCAALGRGARVVRQRGLDAGRWTPLGCRAPTSRLSTNSETGAYCRRRCGGAFACIAGARSSIGFGTVGSSPGGLCRYSTIILDEDSMTTSLPRDSGPWVSCATRTPRLTQHRRIRACACSNNSMLRSRRGPTSARTRKLDVLAA</sequence>
<dbReference type="GeneID" id="71998964"/>
<feature type="region of interest" description="Disordered" evidence="1">
    <location>
        <begin position="132"/>
        <end position="168"/>
    </location>
</feature>
<dbReference type="Proteomes" id="UP000814176">
    <property type="component" value="Unassembled WGS sequence"/>
</dbReference>
<evidence type="ECO:0000256" key="1">
    <source>
        <dbReference type="SAM" id="MobiDB-lite"/>
    </source>
</evidence>
<protein>
    <submittedName>
        <fullName evidence="2">Uncharacterized protein</fullName>
    </submittedName>
</protein>